<dbReference type="InterPro" id="IPR017880">
    <property type="entry name" value="KilA_N"/>
</dbReference>
<name>A0AAJ5REW1_LATCU</name>
<evidence type="ECO:0000313" key="2">
    <source>
        <dbReference type="EMBL" id="WDC92867.1"/>
    </source>
</evidence>
<dbReference type="RefSeq" id="WP_039098483.1">
    <property type="nucleotide sequence ID" value="NZ_CP123581.1"/>
</dbReference>
<gene>
    <name evidence="2" type="ORF">PSR33_09920</name>
</gene>
<feature type="domain" description="KilA-N" evidence="1">
    <location>
        <begin position="4"/>
        <end position="142"/>
    </location>
</feature>
<geneLocation type="plasmid" evidence="2 3">
    <name>p1_CACC879</name>
</geneLocation>
<dbReference type="Proteomes" id="UP001215533">
    <property type="component" value="Plasmid p1_CACC879"/>
</dbReference>
<evidence type="ECO:0000259" key="1">
    <source>
        <dbReference type="PROSITE" id="PS51301"/>
    </source>
</evidence>
<protein>
    <submittedName>
        <fullName evidence="2">KilA-N domain-containing protein</fullName>
    </submittedName>
</protein>
<sequence length="290" mass="32964">MSIDREIINANGLPVEAFRNNSINADFISITDIAKYKNSENPNDLIRNWMRSRNTIEYLGVWEQINNRDFNTDSYTELLNETGSNAFVLSPTKWIKLTNAIGIVTKSGRYGGTYAQSDIAFEFATWISPEFKLYLISDYQQLKNNEASHLNLDWNVSRALAKINNQIHTDAIKENLIPGTISPKQAGYKYANEADRLNVALFGITAKEWREAHPKQGNLRDNATLEQLTVITNLQSMNAELIKNNVSESERTLKLNNMAKEQMATLLKNKSSMNQLKKASDLDNIQKKLK</sequence>
<reference evidence="2" key="1">
    <citation type="submission" date="2023-02" db="EMBL/GenBank/DDBJ databases">
        <title>Complete genome sequence of Lactobacillus curvatus CACC879 isolated from Pig feces.</title>
        <authorList>
            <person name="Park S."/>
            <person name="Park M.A."/>
            <person name="Kim D.-H."/>
            <person name="Kim Y."/>
        </authorList>
    </citation>
    <scope>NUCLEOTIDE SEQUENCE</scope>
    <source>
        <strain evidence="2">Curvatus</strain>
        <plasmid evidence="2">p1_CACC879</plasmid>
    </source>
</reference>
<evidence type="ECO:0000313" key="3">
    <source>
        <dbReference type="Proteomes" id="UP001215533"/>
    </source>
</evidence>
<dbReference type="InterPro" id="IPR018004">
    <property type="entry name" value="KilA/APSES_HTH"/>
</dbReference>
<keyword evidence="2" id="KW-0614">Plasmid</keyword>
<dbReference type="PROSITE" id="PS51301">
    <property type="entry name" value="KILA_N"/>
    <property type="match status" value="1"/>
</dbReference>
<dbReference type="AlphaFoldDB" id="A0AAJ5REW1"/>
<dbReference type="EMBL" id="CP117684">
    <property type="protein sequence ID" value="WDC92867.1"/>
    <property type="molecule type" value="Genomic_DNA"/>
</dbReference>
<dbReference type="Pfam" id="PF04383">
    <property type="entry name" value="KilA-N"/>
    <property type="match status" value="1"/>
</dbReference>
<accession>A0AAJ5REW1</accession>
<proteinExistence type="predicted"/>
<organism evidence="2 3">
    <name type="scientific">Latilactobacillus curvatus</name>
    <name type="common">Lactobacillus curvatus</name>
    <dbReference type="NCBI Taxonomy" id="28038"/>
    <lineage>
        <taxon>Bacteria</taxon>
        <taxon>Bacillati</taxon>
        <taxon>Bacillota</taxon>
        <taxon>Bacilli</taxon>
        <taxon>Lactobacillales</taxon>
        <taxon>Lactobacillaceae</taxon>
        <taxon>Latilactobacillus</taxon>
    </lineage>
</organism>
<dbReference type="SMART" id="SM01252">
    <property type="entry name" value="KilA-N"/>
    <property type="match status" value="1"/>
</dbReference>